<dbReference type="GO" id="GO:0016746">
    <property type="term" value="F:acyltransferase activity"/>
    <property type="evidence" value="ECO:0007669"/>
    <property type="project" value="UniProtKB-KW"/>
</dbReference>
<dbReference type="ExpressionAtlas" id="A0A2K3K0S6">
    <property type="expression patterns" value="baseline"/>
</dbReference>
<protein>
    <submittedName>
        <fullName evidence="2">Putative S-acyltransferase</fullName>
    </submittedName>
</protein>
<keyword evidence="1" id="KW-1133">Transmembrane helix</keyword>
<keyword evidence="1" id="KW-0472">Membrane</keyword>
<keyword evidence="1" id="KW-0812">Transmembrane</keyword>
<name>A0A2K3K0S6_TRIPR</name>
<dbReference type="EMBL" id="ASHM01081572">
    <property type="protein sequence ID" value="PNX59874.1"/>
    <property type="molecule type" value="Genomic_DNA"/>
</dbReference>
<feature type="transmembrane region" description="Helical" evidence="1">
    <location>
        <begin position="12"/>
        <end position="32"/>
    </location>
</feature>
<gene>
    <name evidence="2" type="ORF">L195_g051640</name>
</gene>
<keyword evidence="2" id="KW-0012">Acyltransferase</keyword>
<evidence type="ECO:0000313" key="3">
    <source>
        <dbReference type="Proteomes" id="UP000236291"/>
    </source>
</evidence>
<organism evidence="2 3">
    <name type="scientific">Trifolium pratense</name>
    <name type="common">Red clover</name>
    <dbReference type="NCBI Taxonomy" id="57577"/>
    <lineage>
        <taxon>Eukaryota</taxon>
        <taxon>Viridiplantae</taxon>
        <taxon>Streptophyta</taxon>
        <taxon>Embryophyta</taxon>
        <taxon>Tracheophyta</taxon>
        <taxon>Spermatophyta</taxon>
        <taxon>Magnoliopsida</taxon>
        <taxon>eudicotyledons</taxon>
        <taxon>Gunneridae</taxon>
        <taxon>Pentapetalae</taxon>
        <taxon>rosids</taxon>
        <taxon>fabids</taxon>
        <taxon>Fabales</taxon>
        <taxon>Fabaceae</taxon>
        <taxon>Papilionoideae</taxon>
        <taxon>50 kb inversion clade</taxon>
        <taxon>NPAAA clade</taxon>
        <taxon>Hologalegina</taxon>
        <taxon>IRL clade</taxon>
        <taxon>Trifolieae</taxon>
        <taxon>Trifolium</taxon>
    </lineage>
</organism>
<comment type="caution">
    <text evidence="2">The sequence shown here is derived from an EMBL/GenBank/DDBJ whole genome shotgun (WGS) entry which is preliminary data.</text>
</comment>
<reference evidence="2 3" key="1">
    <citation type="journal article" date="2014" name="Am. J. Bot.">
        <title>Genome assembly and annotation for red clover (Trifolium pratense; Fabaceae).</title>
        <authorList>
            <person name="Istvanek J."/>
            <person name="Jaros M."/>
            <person name="Krenek A."/>
            <person name="Repkova J."/>
        </authorList>
    </citation>
    <scope>NUCLEOTIDE SEQUENCE [LARGE SCALE GENOMIC DNA]</scope>
    <source>
        <strain evidence="3">cv. Tatra</strain>
        <tissue evidence="2">Young leaves</tissue>
    </source>
</reference>
<sequence>MGRRHGWELPFHTFQVVAITVFFLLCIAYYAFFAPFLGNDIFEYVAFGVYSLMALSVFILYVRCTAIDPADLGVVLDCDKTSKNRSKLDEELA</sequence>
<evidence type="ECO:0000313" key="2">
    <source>
        <dbReference type="EMBL" id="PNX59874.1"/>
    </source>
</evidence>
<proteinExistence type="predicted"/>
<dbReference type="STRING" id="57577.A0A2K3K0S6"/>
<evidence type="ECO:0000256" key="1">
    <source>
        <dbReference type="SAM" id="Phobius"/>
    </source>
</evidence>
<feature type="non-terminal residue" evidence="2">
    <location>
        <position position="93"/>
    </location>
</feature>
<keyword evidence="2" id="KW-0808">Transferase</keyword>
<accession>A0A2K3K0S6</accession>
<dbReference type="Proteomes" id="UP000236291">
    <property type="component" value="Unassembled WGS sequence"/>
</dbReference>
<feature type="transmembrane region" description="Helical" evidence="1">
    <location>
        <begin position="44"/>
        <end position="62"/>
    </location>
</feature>
<dbReference type="AlphaFoldDB" id="A0A2K3K0S6"/>
<reference evidence="2 3" key="2">
    <citation type="journal article" date="2017" name="Front. Plant Sci.">
        <title>Gene Classification and Mining of Molecular Markers Useful in Red Clover (Trifolium pratense) Breeding.</title>
        <authorList>
            <person name="Istvanek J."/>
            <person name="Dluhosova J."/>
            <person name="Dluhos P."/>
            <person name="Patkova L."/>
            <person name="Nedelnik J."/>
            <person name="Repkova J."/>
        </authorList>
    </citation>
    <scope>NUCLEOTIDE SEQUENCE [LARGE SCALE GENOMIC DNA]</scope>
    <source>
        <strain evidence="3">cv. Tatra</strain>
        <tissue evidence="2">Young leaves</tissue>
    </source>
</reference>